<feature type="domain" description="ABC transmembrane type-1" evidence="8">
    <location>
        <begin position="229"/>
        <end position="409"/>
    </location>
</feature>
<feature type="transmembrane region" description="Helical" evidence="7">
    <location>
        <begin position="123"/>
        <end position="144"/>
    </location>
</feature>
<gene>
    <name evidence="9" type="ORF">UFOPK3004_01767</name>
    <name evidence="10" type="ORF">UFOPK3304_01623</name>
</gene>
<evidence type="ECO:0000259" key="8">
    <source>
        <dbReference type="PROSITE" id="PS50928"/>
    </source>
</evidence>
<dbReference type="InterPro" id="IPR035906">
    <property type="entry name" value="MetI-like_sf"/>
</dbReference>
<evidence type="ECO:0000256" key="2">
    <source>
        <dbReference type="ARBA" id="ARBA00022448"/>
    </source>
</evidence>
<evidence type="ECO:0000256" key="1">
    <source>
        <dbReference type="ARBA" id="ARBA00004651"/>
    </source>
</evidence>
<evidence type="ECO:0000313" key="9">
    <source>
        <dbReference type="EMBL" id="CAB4819757.1"/>
    </source>
</evidence>
<dbReference type="AlphaFoldDB" id="A0A6J7EHK7"/>
<keyword evidence="2" id="KW-0813">Transport</keyword>
<reference evidence="10" key="1">
    <citation type="submission" date="2020-05" db="EMBL/GenBank/DDBJ databases">
        <authorList>
            <person name="Chiriac C."/>
            <person name="Salcher M."/>
            <person name="Ghai R."/>
            <person name="Kavagutti S V."/>
        </authorList>
    </citation>
    <scope>NUCLEOTIDE SEQUENCE</scope>
</reference>
<evidence type="ECO:0000256" key="5">
    <source>
        <dbReference type="ARBA" id="ARBA00022989"/>
    </source>
</evidence>
<keyword evidence="6 7" id="KW-0472">Membrane</keyword>
<dbReference type="Gene3D" id="1.10.3720.10">
    <property type="entry name" value="MetI-like"/>
    <property type="match status" value="2"/>
</dbReference>
<feature type="transmembrane region" description="Helical" evidence="7">
    <location>
        <begin position="291"/>
        <end position="315"/>
    </location>
</feature>
<feature type="transmembrane region" description="Helical" evidence="7">
    <location>
        <begin position="263"/>
        <end position="285"/>
    </location>
</feature>
<feature type="transmembrane region" description="Helical" evidence="7">
    <location>
        <begin position="233"/>
        <end position="256"/>
    </location>
</feature>
<evidence type="ECO:0000256" key="6">
    <source>
        <dbReference type="ARBA" id="ARBA00023136"/>
    </source>
</evidence>
<dbReference type="EMBL" id="CAFAAL010000227">
    <property type="protein sequence ID" value="CAB4819757.1"/>
    <property type="molecule type" value="Genomic_DNA"/>
</dbReference>
<feature type="domain" description="ABC transmembrane type-1" evidence="8">
    <location>
        <begin position="1"/>
        <end position="145"/>
    </location>
</feature>
<evidence type="ECO:0000256" key="3">
    <source>
        <dbReference type="ARBA" id="ARBA00022475"/>
    </source>
</evidence>
<evidence type="ECO:0000256" key="7">
    <source>
        <dbReference type="SAM" id="Phobius"/>
    </source>
</evidence>
<feature type="transmembrane region" description="Helical" evidence="7">
    <location>
        <begin position="82"/>
        <end position="103"/>
    </location>
</feature>
<dbReference type="EMBL" id="CAFBLJ010000119">
    <property type="protein sequence ID" value="CAB4880755.1"/>
    <property type="molecule type" value="Genomic_DNA"/>
</dbReference>
<protein>
    <submittedName>
        <fullName evidence="10">Unannotated protein</fullName>
    </submittedName>
</protein>
<feature type="transmembrane region" description="Helical" evidence="7">
    <location>
        <begin position="390"/>
        <end position="412"/>
    </location>
</feature>
<dbReference type="Pfam" id="PF00528">
    <property type="entry name" value="BPD_transp_1"/>
    <property type="match status" value="2"/>
</dbReference>
<sequence length="418" mass="43719">MSLFAVPLIAIVPVLLLAFTGTTPRIILAAMAVYFPTYIATMNGMRNVDPRLVDVVMVAGGSTTDVLRWIRVRSALPHIVSAFRVAAPAALLGTLLAEFGGGTRWGLGTYLLGSLGQANPSRLWSIGLVATAVAASAYMLFAFIGARLSRSSMSATVQTSMPIGEVSGPWWKRLGGGVISAGVVLGLWALVLSILDMSPVVAKSPLAIVRYLTSDPRASVSRSRLFDAYSETLPLALIGLLCGLAAALLLAVILSLRPALGRAVLPFALVSQTMPLPALTPLIVLVFGRSILATVVVCVSVTFFPSFVTISQALATTSSAAIDVVRVSGGGRFKSLRFVGLPGAVPAMVTAARLAAPRALLGVMIAEYLATGDGLGNLLNESRGRLDYGMIWTVATTSVLVAVLITQLFGLAEKLTRK</sequence>
<dbReference type="PROSITE" id="PS50928">
    <property type="entry name" value="ABC_TM1"/>
    <property type="match status" value="2"/>
</dbReference>
<dbReference type="GO" id="GO:0005886">
    <property type="term" value="C:plasma membrane"/>
    <property type="evidence" value="ECO:0007669"/>
    <property type="project" value="UniProtKB-SubCell"/>
</dbReference>
<dbReference type="GO" id="GO:0055085">
    <property type="term" value="P:transmembrane transport"/>
    <property type="evidence" value="ECO:0007669"/>
    <property type="project" value="InterPro"/>
</dbReference>
<keyword evidence="4 7" id="KW-0812">Transmembrane</keyword>
<dbReference type="PANTHER" id="PTHR30151">
    <property type="entry name" value="ALKANE SULFONATE ABC TRANSPORTER-RELATED, MEMBRANE SUBUNIT"/>
    <property type="match status" value="1"/>
</dbReference>
<accession>A0A6J7EHK7</accession>
<evidence type="ECO:0000256" key="4">
    <source>
        <dbReference type="ARBA" id="ARBA00022692"/>
    </source>
</evidence>
<name>A0A6J7EHK7_9ZZZZ</name>
<dbReference type="SUPFAM" id="SSF161098">
    <property type="entry name" value="MetI-like"/>
    <property type="match status" value="2"/>
</dbReference>
<feature type="transmembrane region" description="Helical" evidence="7">
    <location>
        <begin position="174"/>
        <end position="195"/>
    </location>
</feature>
<evidence type="ECO:0000313" key="10">
    <source>
        <dbReference type="EMBL" id="CAB4880755.1"/>
    </source>
</evidence>
<feature type="transmembrane region" description="Helical" evidence="7">
    <location>
        <begin position="336"/>
        <end position="356"/>
    </location>
</feature>
<keyword evidence="3" id="KW-1003">Cell membrane</keyword>
<keyword evidence="5 7" id="KW-1133">Transmembrane helix</keyword>
<proteinExistence type="predicted"/>
<organism evidence="10">
    <name type="scientific">freshwater metagenome</name>
    <dbReference type="NCBI Taxonomy" id="449393"/>
    <lineage>
        <taxon>unclassified sequences</taxon>
        <taxon>metagenomes</taxon>
        <taxon>ecological metagenomes</taxon>
    </lineage>
</organism>
<dbReference type="InterPro" id="IPR000515">
    <property type="entry name" value="MetI-like"/>
</dbReference>
<dbReference type="PANTHER" id="PTHR30151:SF0">
    <property type="entry name" value="ABC TRANSPORTER PERMEASE PROTEIN MJ0413-RELATED"/>
    <property type="match status" value="1"/>
</dbReference>
<comment type="subcellular location">
    <subcellularLocation>
        <location evidence="1">Cell membrane</location>
        <topology evidence="1">Multi-pass membrane protein</topology>
    </subcellularLocation>
</comment>